<protein>
    <recommendedName>
        <fullName evidence="10">Periplasmic chaperone PpiD</fullName>
    </recommendedName>
    <alternativeName>
        <fullName evidence="11">Periplasmic folding chaperone</fullName>
    </alternativeName>
</protein>
<evidence type="ECO:0000256" key="15">
    <source>
        <dbReference type="SAM" id="Phobius"/>
    </source>
</evidence>
<evidence type="ECO:0000313" key="18">
    <source>
        <dbReference type="Proteomes" id="UP000004088"/>
    </source>
</evidence>
<feature type="compositionally biased region" description="Polar residues" evidence="14">
    <location>
        <begin position="296"/>
        <end position="305"/>
    </location>
</feature>
<name>F0EVZ9_9NEIS</name>
<dbReference type="InterPro" id="IPR046357">
    <property type="entry name" value="PPIase_dom_sf"/>
</dbReference>
<feature type="coiled-coil region" evidence="13">
    <location>
        <begin position="363"/>
        <end position="390"/>
    </location>
</feature>
<dbReference type="InterPro" id="IPR052029">
    <property type="entry name" value="PpiD_chaperone"/>
</dbReference>
<gene>
    <name evidence="17" type="ORF">HMPREF9098_0033</name>
</gene>
<dbReference type="HOGENOM" id="CLU_023843_1_2_4"/>
<dbReference type="Gene3D" id="3.10.50.40">
    <property type="match status" value="1"/>
</dbReference>
<evidence type="ECO:0000256" key="8">
    <source>
        <dbReference type="ARBA" id="ARBA00023235"/>
    </source>
</evidence>
<evidence type="ECO:0000256" key="14">
    <source>
        <dbReference type="SAM" id="MobiDB-lite"/>
    </source>
</evidence>
<dbReference type="InterPro" id="IPR023058">
    <property type="entry name" value="PPIase_PpiC_CS"/>
</dbReference>
<evidence type="ECO:0000256" key="5">
    <source>
        <dbReference type="ARBA" id="ARBA00022989"/>
    </source>
</evidence>
<dbReference type="Pfam" id="PF00639">
    <property type="entry name" value="Rotamase"/>
    <property type="match status" value="1"/>
</dbReference>
<evidence type="ECO:0000256" key="3">
    <source>
        <dbReference type="ARBA" id="ARBA00022519"/>
    </source>
</evidence>
<dbReference type="EMBL" id="AEWV01000002">
    <property type="protein sequence ID" value="EGC18508.1"/>
    <property type="molecule type" value="Genomic_DNA"/>
</dbReference>
<dbReference type="RefSeq" id="WP_003780792.1">
    <property type="nucleotide sequence ID" value="NZ_GL870929.1"/>
</dbReference>
<evidence type="ECO:0000259" key="16">
    <source>
        <dbReference type="PROSITE" id="PS50198"/>
    </source>
</evidence>
<keyword evidence="4 15" id="KW-0812">Transmembrane</keyword>
<feature type="transmembrane region" description="Helical" evidence="15">
    <location>
        <begin position="12"/>
        <end position="31"/>
    </location>
</feature>
<comment type="similarity">
    <text evidence="9">Belongs to the PpiD chaperone family.</text>
</comment>
<dbReference type="STRING" id="888741.HMPREF9098_0033"/>
<dbReference type="PANTHER" id="PTHR47529">
    <property type="entry name" value="PEPTIDYL-PROLYL CIS-TRANS ISOMERASE D"/>
    <property type="match status" value="1"/>
</dbReference>
<evidence type="ECO:0000256" key="6">
    <source>
        <dbReference type="ARBA" id="ARBA00023136"/>
    </source>
</evidence>
<proteinExistence type="inferred from homology"/>
<dbReference type="PROSITE" id="PS50198">
    <property type="entry name" value="PPIC_PPIASE_2"/>
    <property type="match status" value="1"/>
</dbReference>
<comment type="subcellular location">
    <subcellularLocation>
        <location evidence="1">Cell inner membrane</location>
        <topology evidence="1">Single-pass type II membrane protein</topology>
        <orientation evidence="1">Periplasmic side</orientation>
    </subcellularLocation>
</comment>
<dbReference type="InterPro" id="IPR027304">
    <property type="entry name" value="Trigger_fact/SurA_dom_sf"/>
</dbReference>
<feature type="region of interest" description="Disordered" evidence="14">
    <location>
        <begin position="296"/>
        <end position="315"/>
    </location>
</feature>
<keyword evidence="12" id="KW-0697">Rotamase</keyword>
<sequence length="608" mass="66848">MFHAIEKYRTLSQVLLGIIGVSFVGFGIASFEIVRDNRYIVKIGDQVINRAALDEAVRNSQASGGSASREEVFQTLVQRAYLMEGAKALGIAVSDTQIKQGIVDAPIFHDEQGKFSPERFQTFLKNNHLSESAFMQMERERLTLVSLLQMLNSNVVTSGQAERYIQTQMAERVIRTSVFNPENYAAQVKAGDAELQKYYDAHKSNYAVAPGVKYEYMVVSPKDLVDKQTVSAEEVQAALKTATTNQKPTRRIAHIMINAPKSADAATRQKAREQAEKIAQEAKASPDKFAELAKQYSQDTGSAQNGGDLGALTQGSLPAKPLDDAAFKLAQGAVSDVVETDFGYHIVRVLEIQGNDAAAQEARVRQELQLKKAQQAYEKIREEIAEFTLNTPDLKAAAQKFGLTVQQQNEWLTQANAGSLHVPKAVADTLFSEDVMTKKHISEGISADGATWFVRVTDTRPAGTETLATARDRIRADFVRAESIRLARAAAQQAQTDLQARKAVTLAWTPEQNVLPMQMQAALVPADYKAFMAAVPNNGQPAYAVVERNGMVELVEVLKNNPLGGGQIIQAVRMQLAQLRGETVTQAYLQYLQTKIPTKQGVEKVNEE</sequence>
<dbReference type="SUPFAM" id="SSF109998">
    <property type="entry name" value="Triger factor/SurA peptide-binding domain-like"/>
    <property type="match status" value="1"/>
</dbReference>
<dbReference type="GO" id="GO:0003755">
    <property type="term" value="F:peptidyl-prolyl cis-trans isomerase activity"/>
    <property type="evidence" value="ECO:0007669"/>
    <property type="project" value="UniProtKB-KW"/>
</dbReference>
<evidence type="ECO:0000256" key="4">
    <source>
        <dbReference type="ARBA" id="ARBA00022692"/>
    </source>
</evidence>
<dbReference type="InterPro" id="IPR000297">
    <property type="entry name" value="PPIase_PpiC"/>
</dbReference>
<accession>F0EVZ9</accession>
<comment type="caution">
    <text evidence="17">The sequence shown here is derived from an EMBL/GenBank/DDBJ whole genome shotgun (WGS) entry which is preliminary data.</text>
</comment>
<dbReference type="PROSITE" id="PS01096">
    <property type="entry name" value="PPIC_PPIASE_1"/>
    <property type="match status" value="1"/>
</dbReference>
<evidence type="ECO:0000256" key="9">
    <source>
        <dbReference type="ARBA" id="ARBA00038408"/>
    </source>
</evidence>
<feature type="domain" description="PpiC" evidence="16">
    <location>
        <begin position="247"/>
        <end position="351"/>
    </location>
</feature>
<keyword evidence="6 15" id="KW-0472">Membrane</keyword>
<keyword evidence="2" id="KW-1003">Cell membrane</keyword>
<dbReference type="GO" id="GO:0005886">
    <property type="term" value="C:plasma membrane"/>
    <property type="evidence" value="ECO:0007669"/>
    <property type="project" value="UniProtKB-SubCell"/>
</dbReference>
<keyword evidence="5 15" id="KW-1133">Transmembrane helix</keyword>
<evidence type="ECO:0000256" key="11">
    <source>
        <dbReference type="ARBA" id="ARBA00042775"/>
    </source>
</evidence>
<evidence type="ECO:0000256" key="12">
    <source>
        <dbReference type="PROSITE-ProRule" id="PRU00278"/>
    </source>
</evidence>
<evidence type="ECO:0000313" key="17">
    <source>
        <dbReference type="EMBL" id="EGC18508.1"/>
    </source>
</evidence>
<reference evidence="17 18" key="1">
    <citation type="submission" date="2011-01" db="EMBL/GenBank/DDBJ databases">
        <authorList>
            <person name="Muzny D."/>
            <person name="Qin X."/>
            <person name="Deng J."/>
            <person name="Jiang H."/>
            <person name="Liu Y."/>
            <person name="Qu J."/>
            <person name="Song X.-Z."/>
            <person name="Zhang L."/>
            <person name="Thornton R."/>
            <person name="Coyle M."/>
            <person name="Francisco L."/>
            <person name="Jackson L."/>
            <person name="Javaid M."/>
            <person name="Korchina V."/>
            <person name="Kovar C."/>
            <person name="Mata R."/>
            <person name="Mathew T."/>
            <person name="Ngo R."/>
            <person name="Nguyen L."/>
            <person name="Nguyen N."/>
            <person name="Okwuonu G."/>
            <person name="Ongeri F."/>
            <person name="Pham C."/>
            <person name="Simmons D."/>
            <person name="Wilczek-Boney K."/>
            <person name="Hale W."/>
            <person name="Jakkamsetti A."/>
            <person name="Pham P."/>
            <person name="Ruth R."/>
            <person name="San Lucas F."/>
            <person name="Warren J."/>
            <person name="Zhang J."/>
            <person name="Zhao Z."/>
            <person name="Zhou C."/>
            <person name="Zhu D."/>
            <person name="Lee S."/>
            <person name="Bess C."/>
            <person name="Blankenburg K."/>
            <person name="Forbes L."/>
            <person name="Fu Q."/>
            <person name="Gubbala S."/>
            <person name="Hirani K."/>
            <person name="Jayaseelan J.C."/>
            <person name="Lara F."/>
            <person name="Munidasa M."/>
            <person name="Palculict T."/>
            <person name="Patil S."/>
            <person name="Pu L.-L."/>
            <person name="Saada N."/>
            <person name="Tang L."/>
            <person name="Weissenberger G."/>
            <person name="Zhu Y."/>
            <person name="Hemphill L."/>
            <person name="Shang Y."/>
            <person name="Youmans B."/>
            <person name="Ayvaz T."/>
            <person name="Ross M."/>
            <person name="Santibanez J."/>
            <person name="Aqrawi P."/>
            <person name="Gross S."/>
            <person name="Joshi V."/>
            <person name="Fowler G."/>
            <person name="Nazareth L."/>
            <person name="Reid J."/>
            <person name="Worley K."/>
            <person name="Petrosino J."/>
            <person name="Highlander S."/>
            <person name="Gibbs R."/>
        </authorList>
    </citation>
    <scope>NUCLEOTIDE SEQUENCE [LARGE SCALE GENOMIC DNA]</scope>
    <source>
        <strain evidence="17 18">ATCC 33394</strain>
    </source>
</reference>
<organism evidence="17 18">
    <name type="scientific">Kingella denitrificans ATCC 33394</name>
    <dbReference type="NCBI Taxonomy" id="888741"/>
    <lineage>
        <taxon>Bacteria</taxon>
        <taxon>Pseudomonadati</taxon>
        <taxon>Pseudomonadota</taxon>
        <taxon>Betaproteobacteria</taxon>
        <taxon>Neisseriales</taxon>
        <taxon>Neisseriaceae</taxon>
        <taxon>Kingella</taxon>
    </lineage>
</organism>
<dbReference type="SUPFAM" id="SSF54534">
    <property type="entry name" value="FKBP-like"/>
    <property type="match status" value="1"/>
</dbReference>
<dbReference type="Proteomes" id="UP000004088">
    <property type="component" value="Unassembled WGS sequence"/>
</dbReference>
<evidence type="ECO:0000256" key="7">
    <source>
        <dbReference type="ARBA" id="ARBA00023186"/>
    </source>
</evidence>
<keyword evidence="8 12" id="KW-0413">Isomerase</keyword>
<keyword evidence="7" id="KW-0143">Chaperone</keyword>
<keyword evidence="13" id="KW-0175">Coiled coil</keyword>
<dbReference type="PANTHER" id="PTHR47529:SF1">
    <property type="entry name" value="PERIPLASMIC CHAPERONE PPID"/>
    <property type="match status" value="1"/>
</dbReference>
<evidence type="ECO:0000256" key="10">
    <source>
        <dbReference type="ARBA" id="ARBA00040743"/>
    </source>
</evidence>
<evidence type="ECO:0000256" key="1">
    <source>
        <dbReference type="ARBA" id="ARBA00004382"/>
    </source>
</evidence>
<dbReference type="AlphaFoldDB" id="F0EVZ9"/>
<keyword evidence="3" id="KW-0997">Cell inner membrane</keyword>
<evidence type="ECO:0000256" key="2">
    <source>
        <dbReference type="ARBA" id="ARBA00022475"/>
    </source>
</evidence>
<dbReference type="Gene3D" id="1.10.4030.10">
    <property type="entry name" value="Porin chaperone SurA, peptide-binding domain"/>
    <property type="match status" value="1"/>
</dbReference>
<evidence type="ECO:0000256" key="13">
    <source>
        <dbReference type="SAM" id="Coils"/>
    </source>
</evidence>
<keyword evidence="18" id="KW-1185">Reference proteome</keyword>
<dbReference type="Pfam" id="PF13624">
    <property type="entry name" value="SurA_N_3"/>
    <property type="match status" value="1"/>
</dbReference>